<dbReference type="PROSITE" id="PS50830">
    <property type="entry name" value="TNASE_3"/>
    <property type="match status" value="1"/>
</dbReference>
<dbReference type="EMBL" id="JADUOV010000008">
    <property type="protein sequence ID" value="MBH1790760.1"/>
    <property type="molecule type" value="Genomic_DNA"/>
</dbReference>
<dbReference type="AlphaFoldDB" id="A0A8E3RHR1"/>
<evidence type="ECO:0000313" key="2">
    <source>
        <dbReference type="Proteomes" id="UP000634179"/>
    </source>
</evidence>
<protein>
    <submittedName>
        <fullName evidence="1">Thermonuclease family protein</fullName>
    </submittedName>
</protein>
<sequence length="196" mass="21651">MTRKVVVHSNAKRFVQVIAVAILAAATLTGLKKASQWWRAPPEVAEISDTAPPASLPAAANILVGRSSVIDADTLEIHGTRIRLEGVDAPEANQRCGSESQDWACGQEAAMALSDWIAGRPVTCHPKGADRYQRVLARCFVGNDDLQAWLVSNGWALAYRQYSADYVAAEQHAEATRAGMWRDDFVPPWEWRKQRR</sequence>
<gene>
    <name evidence="1" type="ORF">I5V89_12850</name>
</gene>
<dbReference type="InterPro" id="IPR016071">
    <property type="entry name" value="Staphylococal_nuclease_OB-fold"/>
</dbReference>
<dbReference type="SUPFAM" id="SSF50199">
    <property type="entry name" value="Staphylococcal nuclease"/>
    <property type="match status" value="1"/>
</dbReference>
<dbReference type="PANTHER" id="PTHR12302:SF26">
    <property type="entry name" value="BLR1266 PROTEIN"/>
    <property type="match status" value="1"/>
</dbReference>
<dbReference type="PANTHER" id="PTHR12302">
    <property type="entry name" value="EBNA2 BINDING PROTEIN P100"/>
    <property type="match status" value="1"/>
</dbReference>
<proteinExistence type="predicted"/>
<dbReference type="Proteomes" id="UP000634179">
    <property type="component" value="Unassembled WGS sequence"/>
</dbReference>
<organism evidence="1 2">
    <name type="scientific">Stenotrophomonas maltophilia</name>
    <name type="common">Pseudomonas maltophilia</name>
    <name type="synonym">Xanthomonas maltophilia</name>
    <dbReference type="NCBI Taxonomy" id="40324"/>
    <lineage>
        <taxon>Bacteria</taxon>
        <taxon>Pseudomonadati</taxon>
        <taxon>Pseudomonadota</taxon>
        <taxon>Gammaproteobacteria</taxon>
        <taxon>Lysobacterales</taxon>
        <taxon>Lysobacteraceae</taxon>
        <taxon>Stenotrophomonas</taxon>
        <taxon>Stenotrophomonas maltophilia group</taxon>
    </lineage>
</organism>
<name>A0A8E3RHR1_STEMA</name>
<dbReference type="Gene3D" id="2.40.50.90">
    <property type="match status" value="1"/>
</dbReference>
<reference evidence="1" key="1">
    <citation type="submission" date="2020-11" db="EMBL/GenBank/DDBJ databases">
        <title>Enhanced detection system for hospital associated transmission using whole genome sequencing surveillance.</title>
        <authorList>
            <person name="Harrison L.H."/>
            <person name="Van Tyne D."/>
            <person name="Marsh J.W."/>
            <person name="Griffith M.P."/>
            <person name="Snyder D.J."/>
            <person name="Cooper V.S."/>
            <person name="Mustapha M."/>
        </authorList>
    </citation>
    <scope>NUCLEOTIDE SEQUENCE</scope>
    <source>
        <strain evidence="1">STEN00053</strain>
    </source>
</reference>
<dbReference type="Pfam" id="PF00565">
    <property type="entry name" value="SNase"/>
    <property type="match status" value="1"/>
</dbReference>
<dbReference type="SMART" id="SM00318">
    <property type="entry name" value="SNc"/>
    <property type="match status" value="1"/>
</dbReference>
<evidence type="ECO:0000313" key="1">
    <source>
        <dbReference type="EMBL" id="MBH1790760.1"/>
    </source>
</evidence>
<comment type="caution">
    <text evidence="1">The sequence shown here is derived from an EMBL/GenBank/DDBJ whole genome shotgun (WGS) entry which is preliminary data.</text>
</comment>
<accession>A0A8E3RHR1</accession>
<dbReference type="RefSeq" id="WP_080103076.1">
    <property type="nucleotide sequence ID" value="NZ_CP040432.1"/>
</dbReference>
<dbReference type="InterPro" id="IPR035437">
    <property type="entry name" value="SNase_OB-fold_sf"/>
</dbReference>